<comment type="subcellular location">
    <subcellularLocation>
        <location evidence="1 10">Cell inner membrane</location>
    </subcellularLocation>
</comment>
<keyword evidence="8" id="KW-1133">Transmembrane helix</keyword>
<evidence type="ECO:0000256" key="2">
    <source>
        <dbReference type="ARBA" id="ARBA00007246"/>
    </source>
</evidence>
<evidence type="ECO:0000256" key="5">
    <source>
        <dbReference type="ARBA" id="ARBA00022519"/>
    </source>
</evidence>
<feature type="domain" description="T2SS protein K second SAM-like" evidence="11">
    <location>
        <begin position="200"/>
        <end position="249"/>
    </location>
</feature>
<dbReference type="InterPro" id="IPR038072">
    <property type="entry name" value="GspK_central_sf"/>
</dbReference>
<dbReference type="AlphaFoldDB" id="A0A1Y2K7J5"/>
<keyword evidence="14" id="KW-1185">Reference proteome</keyword>
<name>A0A1Y2K7J5_9PROT</name>
<gene>
    <name evidence="13" type="primary">xcpX</name>
    <name evidence="13" type="ORF">MAIT1_03501</name>
</gene>
<dbReference type="GO" id="GO:0005886">
    <property type="term" value="C:plasma membrane"/>
    <property type="evidence" value="ECO:0007669"/>
    <property type="project" value="UniProtKB-SubCell"/>
</dbReference>
<keyword evidence="9 10" id="KW-0472">Membrane</keyword>
<dbReference type="InterPro" id="IPR005628">
    <property type="entry name" value="GspK"/>
</dbReference>
<evidence type="ECO:0000256" key="8">
    <source>
        <dbReference type="ARBA" id="ARBA00022989"/>
    </source>
</evidence>
<keyword evidence="3 10" id="KW-0813">Transport</keyword>
<keyword evidence="7" id="KW-0653">Protein transport</keyword>
<evidence type="ECO:0000313" key="14">
    <source>
        <dbReference type="Proteomes" id="UP000194003"/>
    </source>
</evidence>
<dbReference type="Gene3D" id="1.10.40.60">
    <property type="entry name" value="EpsJ-like"/>
    <property type="match status" value="2"/>
</dbReference>
<dbReference type="STRING" id="1434232.MAIT1_03501"/>
<dbReference type="EMBL" id="LVJN01000018">
    <property type="protein sequence ID" value="OSM05328.1"/>
    <property type="molecule type" value="Genomic_DNA"/>
</dbReference>
<dbReference type="NCBIfam" id="NF037980">
    <property type="entry name" value="T2SS_GspK"/>
    <property type="match status" value="1"/>
</dbReference>
<dbReference type="InterPro" id="IPR049179">
    <property type="entry name" value="T2SSK_SAM-like_2nd"/>
</dbReference>
<protein>
    <recommendedName>
        <fullName evidence="10">Type II secretion system protein K</fullName>
    </recommendedName>
</protein>
<dbReference type="Proteomes" id="UP000194003">
    <property type="component" value="Unassembled WGS sequence"/>
</dbReference>
<evidence type="ECO:0000256" key="6">
    <source>
        <dbReference type="ARBA" id="ARBA00022692"/>
    </source>
</evidence>
<evidence type="ECO:0000259" key="11">
    <source>
        <dbReference type="Pfam" id="PF03934"/>
    </source>
</evidence>
<organism evidence="13 14">
    <name type="scientific">Magnetofaba australis IT-1</name>
    <dbReference type="NCBI Taxonomy" id="1434232"/>
    <lineage>
        <taxon>Bacteria</taxon>
        <taxon>Pseudomonadati</taxon>
        <taxon>Pseudomonadota</taxon>
        <taxon>Magnetococcia</taxon>
        <taxon>Magnetococcales</taxon>
        <taxon>Magnetococcaceae</taxon>
        <taxon>Magnetofaba</taxon>
    </lineage>
</organism>
<dbReference type="SUPFAM" id="SSF54523">
    <property type="entry name" value="Pili subunits"/>
    <property type="match status" value="1"/>
</dbReference>
<evidence type="ECO:0000256" key="3">
    <source>
        <dbReference type="ARBA" id="ARBA00022448"/>
    </source>
</evidence>
<evidence type="ECO:0000256" key="7">
    <source>
        <dbReference type="ARBA" id="ARBA00022927"/>
    </source>
</evidence>
<sequence>MALLTALLIVALAGVAATAMASALRLRGHAMANMIHREQAYQIVLGGEAWARDILLQSQQENGYDALTEEWAGRVPPMPVRGGSVGGFLEDMQGRFNLNNLVHEEAQSPVSVGRFQRLLDILGLDPNLANAIADWIDPDDIYGGPGGAENDLYAGVSPGVRTAGKPLVSVTELMQVHGVTQEVYQTLAPFVAALPVRTGINVNTAKPEVLMSLADGVTRADAQVIIDQRKLEPFEKPEDFLYLPVLNQYDIDTSGIEVFSNFYLLNADAQVGRGRVRLFSLIERTGKGVIVRMRGQGVI</sequence>
<comment type="caution">
    <text evidence="13">The sequence shown here is derived from an EMBL/GenBank/DDBJ whole genome shotgun (WGS) entry which is preliminary data.</text>
</comment>
<dbReference type="Pfam" id="PF21687">
    <property type="entry name" value="T2SSK_1st"/>
    <property type="match status" value="1"/>
</dbReference>
<dbReference type="Gene3D" id="3.30.1300.30">
    <property type="entry name" value="GSPII I/J protein-like"/>
    <property type="match status" value="1"/>
</dbReference>
<dbReference type="PANTHER" id="PTHR38831:SF1">
    <property type="entry name" value="TYPE II SECRETION SYSTEM PROTEIN K-RELATED"/>
    <property type="match status" value="1"/>
</dbReference>
<comment type="similarity">
    <text evidence="2 10">Belongs to the GSP K family.</text>
</comment>
<dbReference type="InterPro" id="IPR049031">
    <property type="entry name" value="T2SSK_SAM-like_1st"/>
</dbReference>
<evidence type="ECO:0000256" key="9">
    <source>
        <dbReference type="ARBA" id="ARBA00023136"/>
    </source>
</evidence>
<evidence type="ECO:0000313" key="13">
    <source>
        <dbReference type="EMBL" id="OSM05328.1"/>
    </source>
</evidence>
<accession>A0A1Y2K7J5</accession>
<keyword evidence="5 10" id="KW-0997">Cell inner membrane</keyword>
<feature type="domain" description="T2SS protein K first SAM-like" evidence="12">
    <location>
        <begin position="94"/>
        <end position="195"/>
    </location>
</feature>
<keyword evidence="6" id="KW-0812">Transmembrane</keyword>
<dbReference type="Pfam" id="PF03934">
    <property type="entry name" value="T2SSK"/>
    <property type="match status" value="1"/>
</dbReference>
<reference evidence="13 14" key="1">
    <citation type="journal article" date="2016" name="BMC Genomics">
        <title>Combined genomic and structural analyses of a cultured magnetotactic bacterium reveals its niche adaptation to a dynamic environment.</title>
        <authorList>
            <person name="Araujo A.C."/>
            <person name="Morillo V."/>
            <person name="Cypriano J."/>
            <person name="Teixeira L.C."/>
            <person name="Leao P."/>
            <person name="Lyra S."/>
            <person name="Almeida L.G."/>
            <person name="Bazylinski D.A."/>
            <person name="Vasconcellos A.T."/>
            <person name="Abreu F."/>
            <person name="Lins U."/>
        </authorList>
    </citation>
    <scope>NUCLEOTIDE SEQUENCE [LARGE SCALE GENOMIC DNA]</scope>
    <source>
        <strain evidence="13 14">IT-1</strain>
    </source>
</reference>
<proteinExistence type="inferred from homology"/>
<evidence type="ECO:0000256" key="1">
    <source>
        <dbReference type="ARBA" id="ARBA00004533"/>
    </source>
</evidence>
<evidence type="ECO:0000256" key="4">
    <source>
        <dbReference type="ARBA" id="ARBA00022475"/>
    </source>
</evidence>
<dbReference type="PIRSF" id="PIRSF002786">
    <property type="entry name" value="XcpX"/>
    <property type="match status" value="1"/>
</dbReference>
<dbReference type="SUPFAM" id="SSF158544">
    <property type="entry name" value="GspK insert domain-like"/>
    <property type="match status" value="1"/>
</dbReference>
<dbReference type="OrthoDB" id="7860673at2"/>
<dbReference type="InterPro" id="IPR045584">
    <property type="entry name" value="Pilin-like"/>
</dbReference>
<evidence type="ECO:0000259" key="12">
    <source>
        <dbReference type="Pfam" id="PF21687"/>
    </source>
</evidence>
<keyword evidence="4 10" id="KW-1003">Cell membrane</keyword>
<evidence type="ECO:0000256" key="10">
    <source>
        <dbReference type="PIRNR" id="PIRNR002786"/>
    </source>
</evidence>
<dbReference type="GO" id="GO:0009306">
    <property type="term" value="P:protein secretion"/>
    <property type="evidence" value="ECO:0007669"/>
    <property type="project" value="InterPro"/>
</dbReference>
<dbReference type="PANTHER" id="PTHR38831">
    <property type="entry name" value="TYPE II SECRETION SYSTEM PROTEIN K"/>
    <property type="match status" value="1"/>
</dbReference>
<dbReference type="RefSeq" id="WP_085441947.1">
    <property type="nucleotide sequence ID" value="NZ_LVJN01000018.1"/>
</dbReference>